<evidence type="ECO:0000256" key="3">
    <source>
        <dbReference type="ARBA" id="ARBA00022801"/>
    </source>
</evidence>
<dbReference type="GO" id="GO:0006508">
    <property type="term" value="P:proteolysis"/>
    <property type="evidence" value="ECO:0007669"/>
    <property type="project" value="UniProtKB-KW"/>
</dbReference>
<dbReference type="PROSITE" id="PS51767">
    <property type="entry name" value="PEPTIDASE_A1"/>
    <property type="match status" value="1"/>
</dbReference>
<dbReference type="PANTHER" id="PTHR47967">
    <property type="entry name" value="OS07G0603500 PROTEIN-RELATED"/>
    <property type="match status" value="1"/>
</dbReference>
<dbReference type="SUPFAM" id="SSF50630">
    <property type="entry name" value="Acid proteases"/>
    <property type="match status" value="1"/>
</dbReference>
<dbReference type="PANTHER" id="PTHR47967:SF14">
    <property type="entry name" value="EUKARYOTIC ASPARTYL PROTEASE FAMILY PROTEIN"/>
    <property type="match status" value="1"/>
</dbReference>
<dbReference type="InterPro" id="IPR021109">
    <property type="entry name" value="Peptidase_aspartic_dom_sf"/>
</dbReference>
<feature type="transmembrane region" description="Helical" evidence="4">
    <location>
        <begin position="228"/>
        <end position="248"/>
    </location>
</feature>
<keyword evidence="4" id="KW-0812">Transmembrane</keyword>
<keyword evidence="4" id="KW-0472">Membrane</keyword>
<keyword evidence="3" id="KW-0378">Hydrolase</keyword>
<keyword evidence="2" id="KW-0645">Protease</keyword>
<protein>
    <recommendedName>
        <fullName evidence="5">Peptidase A1 domain-containing protein</fullName>
    </recommendedName>
</protein>
<dbReference type="InterPro" id="IPR032799">
    <property type="entry name" value="TAXi_C"/>
</dbReference>
<reference evidence="6" key="1">
    <citation type="submission" date="2022-12" db="EMBL/GenBank/DDBJ databases">
        <title>Draft genome assemblies for two species of Escallonia (Escalloniales).</title>
        <authorList>
            <person name="Chanderbali A."/>
            <person name="Dervinis C."/>
            <person name="Anghel I."/>
            <person name="Soltis D."/>
            <person name="Soltis P."/>
            <person name="Zapata F."/>
        </authorList>
    </citation>
    <scope>NUCLEOTIDE SEQUENCE</scope>
    <source>
        <strain evidence="6">UCBG64.0493</strain>
        <tissue evidence="6">Leaf</tissue>
    </source>
</reference>
<dbReference type="AlphaFoldDB" id="A0AA89B5H7"/>
<keyword evidence="7" id="KW-1185">Reference proteome</keyword>
<organism evidence="6 7">
    <name type="scientific">Escallonia herrerae</name>
    <dbReference type="NCBI Taxonomy" id="1293975"/>
    <lineage>
        <taxon>Eukaryota</taxon>
        <taxon>Viridiplantae</taxon>
        <taxon>Streptophyta</taxon>
        <taxon>Embryophyta</taxon>
        <taxon>Tracheophyta</taxon>
        <taxon>Spermatophyta</taxon>
        <taxon>Magnoliopsida</taxon>
        <taxon>eudicotyledons</taxon>
        <taxon>Gunneridae</taxon>
        <taxon>Pentapetalae</taxon>
        <taxon>asterids</taxon>
        <taxon>campanulids</taxon>
        <taxon>Escalloniales</taxon>
        <taxon>Escalloniaceae</taxon>
        <taxon>Escallonia</taxon>
    </lineage>
</organism>
<dbReference type="InterPro" id="IPR033121">
    <property type="entry name" value="PEPTIDASE_A1"/>
</dbReference>
<dbReference type="Gene3D" id="2.40.70.10">
    <property type="entry name" value="Acid Proteases"/>
    <property type="match status" value="2"/>
</dbReference>
<name>A0AA89B5H7_9ASTE</name>
<evidence type="ECO:0000256" key="4">
    <source>
        <dbReference type="SAM" id="Phobius"/>
    </source>
</evidence>
<dbReference type="Pfam" id="PF14541">
    <property type="entry name" value="TAXi_C"/>
    <property type="match status" value="1"/>
</dbReference>
<feature type="domain" description="Peptidase A1" evidence="5">
    <location>
        <begin position="32"/>
        <end position="265"/>
    </location>
</feature>
<dbReference type="InterPro" id="IPR051708">
    <property type="entry name" value="Plant_Aspart_Prot_A1"/>
</dbReference>
<dbReference type="GO" id="GO:0005576">
    <property type="term" value="C:extracellular region"/>
    <property type="evidence" value="ECO:0007669"/>
    <property type="project" value="TreeGrafter"/>
</dbReference>
<dbReference type="EMBL" id="JAVXUP010000413">
    <property type="protein sequence ID" value="KAK3028575.1"/>
    <property type="molecule type" value="Genomic_DNA"/>
</dbReference>
<comment type="similarity">
    <text evidence="1">Belongs to the peptidase A1 family.</text>
</comment>
<sequence length="265" mass="28672">MACLAYLKAATTVKSPDDIRGEIITDARGVVFLVNMSIGEPPIPQLLVLDTASRVLWVHCSPCTGCQRDTLFDPSKSSTSYIAGNIVTEKLTFVTSDEGSVDVPNIVFGCGHEFQNPYPSNQGEGNSTPLEIYNGCYDLTLDDISFGDKQLGIDPKVFQRSLVGGGAMIDSGTTLTFLARGAFEPLRSEVENIIAGSLRRVRVTGNPDWLCYKGIAARDLEGFPVVTFHFGGGAVLALISLIPALAFFKVKTLHKPHMTDEVFYS</sequence>
<dbReference type="InterPro" id="IPR032861">
    <property type="entry name" value="TAXi_N"/>
</dbReference>
<evidence type="ECO:0000259" key="5">
    <source>
        <dbReference type="PROSITE" id="PS51767"/>
    </source>
</evidence>
<evidence type="ECO:0000256" key="1">
    <source>
        <dbReference type="ARBA" id="ARBA00007447"/>
    </source>
</evidence>
<dbReference type="Pfam" id="PF14543">
    <property type="entry name" value="TAXi_N"/>
    <property type="match status" value="1"/>
</dbReference>
<evidence type="ECO:0000256" key="2">
    <source>
        <dbReference type="ARBA" id="ARBA00022670"/>
    </source>
</evidence>
<keyword evidence="4" id="KW-1133">Transmembrane helix</keyword>
<evidence type="ECO:0000313" key="7">
    <source>
        <dbReference type="Proteomes" id="UP001188597"/>
    </source>
</evidence>
<accession>A0AA89B5H7</accession>
<evidence type="ECO:0000313" key="6">
    <source>
        <dbReference type="EMBL" id="KAK3028575.1"/>
    </source>
</evidence>
<gene>
    <name evidence="6" type="ORF">RJ639_039266</name>
</gene>
<dbReference type="GO" id="GO:0008233">
    <property type="term" value="F:peptidase activity"/>
    <property type="evidence" value="ECO:0007669"/>
    <property type="project" value="UniProtKB-KW"/>
</dbReference>
<proteinExistence type="inferred from homology"/>
<dbReference type="Proteomes" id="UP001188597">
    <property type="component" value="Unassembled WGS sequence"/>
</dbReference>
<comment type="caution">
    <text evidence="6">The sequence shown here is derived from an EMBL/GenBank/DDBJ whole genome shotgun (WGS) entry which is preliminary data.</text>
</comment>